<dbReference type="GO" id="GO:0005978">
    <property type="term" value="P:glycogen biosynthetic process"/>
    <property type="evidence" value="ECO:0007669"/>
    <property type="project" value="UniProtKB-UniRule"/>
</dbReference>
<evidence type="ECO:0000259" key="10">
    <source>
        <dbReference type="Pfam" id="PF00483"/>
    </source>
</evidence>
<dbReference type="SUPFAM" id="SSF53448">
    <property type="entry name" value="Nucleotide-diphospho-sugar transferases"/>
    <property type="match status" value="1"/>
</dbReference>
<keyword evidence="5 9" id="KW-0547">Nucleotide-binding</keyword>
<keyword evidence="4 9" id="KW-0548">Nucleotidyltransferase</keyword>
<feature type="binding site" evidence="9">
    <location>
        <begin position="180"/>
        <end position="181"/>
    </location>
    <ligand>
        <name>alpha-D-glucose 1-phosphate</name>
        <dbReference type="ChEBI" id="CHEBI:58601"/>
    </ligand>
</feature>
<keyword evidence="8 9" id="KW-0119">Carbohydrate metabolism</keyword>
<dbReference type="PANTHER" id="PTHR43523:SF2">
    <property type="entry name" value="GLUCOSE-1-PHOSPHATE ADENYLYLTRANSFERASE"/>
    <property type="match status" value="1"/>
</dbReference>
<evidence type="ECO:0000256" key="9">
    <source>
        <dbReference type="HAMAP-Rule" id="MF_00624"/>
    </source>
</evidence>
<evidence type="ECO:0000256" key="1">
    <source>
        <dbReference type="ARBA" id="ARBA00010443"/>
    </source>
</evidence>
<dbReference type="GO" id="GO:0008878">
    <property type="term" value="F:glucose-1-phosphate adenylyltransferase activity"/>
    <property type="evidence" value="ECO:0007669"/>
    <property type="project" value="UniProtKB-UniRule"/>
</dbReference>
<evidence type="ECO:0000313" key="12">
    <source>
        <dbReference type="EMBL" id="TCN18092.1"/>
    </source>
</evidence>
<name>A0A4R2AYH1_9BACI</name>
<dbReference type="Pfam" id="PF00483">
    <property type="entry name" value="NTP_transferase"/>
    <property type="match status" value="1"/>
</dbReference>
<evidence type="ECO:0000313" key="13">
    <source>
        <dbReference type="Proteomes" id="UP000295689"/>
    </source>
</evidence>
<dbReference type="NCBIfam" id="TIGR02091">
    <property type="entry name" value="glgC"/>
    <property type="match status" value="1"/>
</dbReference>
<dbReference type="Proteomes" id="UP000295689">
    <property type="component" value="Unassembled WGS sequence"/>
</dbReference>
<dbReference type="Pfam" id="PF24894">
    <property type="entry name" value="Hexapep_GlmU"/>
    <property type="match status" value="1"/>
</dbReference>
<keyword evidence="2 9" id="KW-0321">Glycogen metabolism</keyword>
<evidence type="ECO:0000256" key="6">
    <source>
        <dbReference type="ARBA" id="ARBA00022840"/>
    </source>
</evidence>
<feature type="domain" description="Nucleotidyl transferase" evidence="10">
    <location>
        <begin position="8"/>
        <end position="261"/>
    </location>
</feature>
<dbReference type="InterPro" id="IPR011004">
    <property type="entry name" value="Trimer_LpxA-like_sf"/>
</dbReference>
<dbReference type="UniPathway" id="UPA00164"/>
<dbReference type="PROSITE" id="PS00808">
    <property type="entry name" value="ADP_GLC_PYROPHOSPH_1"/>
    <property type="match status" value="1"/>
</dbReference>
<dbReference type="InterPro" id="IPR029044">
    <property type="entry name" value="Nucleotide-diphossugar_trans"/>
</dbReference>
<dbReference type="EC" id="2.7.7.27" evidence="9"/>
<dbReference type="CDD" id="cd04651">
    <property type="entry name" value="LbH_G1P_AT_C"/>
    <property type="match status" value="1"/>
</dbReference>
<accession>A0A4R2AYH1</accession>
<dbReference type="AlphaFoldDB" id="A0A4R2AYH1"/>
<dbReference type="RefSeq" id="WP_219916472.1">
    <property type="nucleotide sequence ID" value="NZ_JABUHM010000021.1"/>
</dbReference>
<keyword evidence="13" id="KW-1185">Reference proteome</keyword>
<evidence type="ECO:0000256" key="4">
    <source>
        <dbReference type="ARBA" id="ARBA00022695"/>
    </source>
</evidence>
<protein>
    <recommendedName>
        <fullName evidence="9">Glucose-1-phosphate adenylyltransferase</fullName>
        <ecNumber evidence="9">2.7.7.27</ecNumber>
    </recommendedName>
    <alternativeName>
        <fullName evidence="9">ADP-glucose pyrophosphorylase</fullName>
        <shortName evidence="9">ADPGlc PPase</shortName>
    </alternativeName>
    <alternativeName>
        <fullName evidence="9">ADP-glucose synthase</fullName>
    </alternativeName>
</protein>
<dbReference type="PANTHER" id="PTHR43523">
    <property type="entry name" value="GLUCOSE-1-PHOSPHATE ADENYLYLTRANSFERASE-RELATED"/>
    <property type="match status" value="1"/>
</dbReference>
<comment type="similarity">
    <text evidence="1 9">Belongs to the bacterial/plant glucose-1-phosphate adenylyltransferase family.</text>
</comment>
<gene>
    <name evidence="9" type="primary">glgC</name>
    <name evidence="12" type="ORF">EV146_12120</name>
</gene>
<comment type="function">
    <text evidence="9">Involved in the biosynthesis of ADP-glucose, a building block required for the elongation reactions to produce glycogen. Catalyzes the reaction between ATP and alpha-D-glucose 1-phosphate (G1P) to produce pyrophosphate and ADP-Glc.</text>
</comment>
<dbReference type="SUPFAM" id="SSF51161">
    <property type="entry name" value="Trimeric LpxA-like enzymes"/>
    <property type="match status" value="1"/>
</dbReference>
<comment type="catalytic activity">
    <reaction evidence="9">
        <text>alpha-D-glucose 1-phosphate + ATP + H(+) = ADP-alpha-D-glucose + diphosphate</text>
        <dbReference type="Rhea" id="RHEA:12120"/>
        <dbReference type="ChEBI" id="CHEBI:15378"/>
        <dbReference type="ChEBI" id="CHEBI:30616"/>
        <dbReference type="ChEBI" id="CHEBI:33019"/>
        <dbReference type="ChEBI" id="CHEBI:57498"/>
        <dbReference type="ChEBI" id="CHEBI:58601"/>
        <dbReference type="EC" id="2.7.7.27"/>
    </reaction>
</comment>
<evidence type="ECO:0000256" key="8">
    <source>
        <dbReference type="ARBA" id="ARBA00023277"/>
    </source>
</evidence>
<dbReference type="GO" id="GO:0005524">
    <property type="term" value="F:ATP binding"/>
    <property type="evidence" value="ECO:0007669"/>
    <property type="project" value="UniProtKB-KW"/>
</dbReference>
<feature type="binding site" evidence="9">
    <location>
        <position position="100"/>
    </location>
    <ligand>
        <name>alpha-D-glucose 1-phosphate</name>
        <dbReference type="ChEBI" id="CHEBI:58601"/>
    </ligand>
</feature>
<feature type="binding site" evidence="9">
    <location>
        <position position="165"/>
    </location>
    <ligand>
        <name>alpha-D-glucose 1-phosphate</name>
        <dbReference type="ChEBI" id="CHEBI:58601"/>
    </ligand>
</feature>
<keyword evidence="6 9" id="KW-0067">ATP-binding</keyword>
<feature type="site" description="Could play a key role in the communication between the regulatory and the substrate sites" evidence="9">
    <location>
        <position position="99"/>
    </location>
</feature>
<keyword evidence="7 9" id="KW-0320">Glycogen biosynthesis</keyword>
<dbReference type="InterPro" id="IPR023049">
    <property type="entry name" value="GlgC_bac"/>
</dbReference>
<evidence type="ECO:0000256" key="5">
    <source>
        <dbReference type="ARBA" id="ARBA00022741"/>
    </source>
</evidence>
<sequence>MRKQKCIGMLLAGGKGSRLKALTETLAKPAVPFGGKYRIVDFPLSNCANSGIHTVGVLTQYQPLALNSYIGVGSAWDLDRRDGGVTVLPPYTNSSEVKWYSGTASAIYQNFHYIRQYDPEHVLILSGDHIYKMDYEKMLDYHISRDADATISVIEVPWEEASRFGIMNTDDFYNVRRFDEKPENPESNLASMGIYIFKWSVLEKYLELDNGNPDSSNDFGKDVIPAMLADKMKLSAYPFKGYWKDVGTVKSLWEANMDLLDQDGKLNLNDPAWRIYSVNSNLPPQIMGRNAMVQHALLNEGCIIDGEIRHSVVSQGVVVEKDAVVKDCVIMPNVRIGRGSFIERAIVMEDIYIPTDTKIYNDTDEVLLITEEFLAAHIQEQERIKA</sequence>
<dbReference type="Gene3D" id="3.90.550.10">
    <property type="entry name" value="Spore Coat Polysaccharide Biosynthesis Protein SpsA, Chain A"/>
    <property type="match status" value="1"/>
</dbReference>
<feature type="domain" description="Glucose-1-phosphate adenylyltransferase/Bifunctional protein GlmU-like C-terminal hexapeptide" evidence="11">
    <location>
        <begin position="288"/>
        <end position="364"/>
    </location>
</feature>
<comment type="caution">
    <text evidence="12">The sequence shown here is derived from an EMBL/GenBank/DDBJ whole genome shotgun (WGS) entry which is preliminary data.</text>
</comment>
<proteinExistence type="inferred from homology"/>
<dbReference type="PROSITE" id="PS00809">
    <property type="entry name" value="ADP_GLC_PYROPHOSPH_2"/>
    <property type="match status" value="1"/>
</dbReference>
<keyword evidence="3 9" id="KW-0808">Transferase</keyword>
<reference evidence="12 13" key="1">
    <citation type="journal article" date="2015" name="Stand. Genomic Sci.">
        <title>Genomic Encyclopedia of Bacterial and Archaeal Type Strains, Phase III: the genomes of soil and plant-associated and newly described type strains.</title>
        <authorList>
            <person name="Whitman W.B."/>
            <person name="Woyke T."/>
            <person name="Klenk H.P."/>
            <person name="Zhou Y."/>
            <person name="Lilburn T.G."/>
            <person name="Beck B.J."/>
            <person name="De Vos P."/>
            <person name="Vandamme P."/>
            <person name="Eisen J.A."/>
            <person name="Garrity G."/>
            <person name="Hugenholtz P."/>
            <person name="Kyrpides N.C."/>
        </authorList>
    </citation>
    <scope>NUCLEOTIDE SEQUENCE [LARGE SCALE GENOMIC DNA]</scope>
    <source>
        <strain evidence="12 13">CV53</strain>
    </source>
</reference>
<feature type="site" description="Could play a key role in the communication between the regulatory and the substrate sites" evidence="9">
    <location>
        <position position="60"/>
    </location>
</feature>
<evidence type="ECO:0000256" key="7">
    <source>
        <dbReference type="ARBA" id="ARBA00023056"/>
    </source>
</evidence>
<feature type="binding site" evidence="9">
    <location>
        <position position="191"/>
    </location>
    <ligand>
        <name>alpha-D-glucose 1-phosphate</name>
        <dbReference type="ChEBI" id="CHEBI:58601"/>
    </ligand>
</feature>
<organism evidence="12 13">
    <name type="scientific">Mesobacillus foraminis</name>
    <dbReference type="NCBI Taxonomy" id="279826"/>
    <lineage>
        <taxon>Bacteria</taxon>
        <taxon>Bacillati</taxon>
        <taxon>Bacillota</taxon>
        <taxon>Bacilli</taxon>
        <taxon>Bacillales</taxon>
        <taxon>Bacillaceae</taxon>
        <taxon>Mesobacillus</taxon>
    </lineage>
</organism>
<evidence type="ECO:0000256" key="2">
    <source>
        <dbReference type="ARBA" id="ARBA00022600"/>
    </source>
</evidence>
<comment type="subunit">
    <text evidence="9">Homotetramer.</text>
</comment>
<dbReference type="InterPro" id="IPR011831">
    <property type="entry name" value="ADP-Glc_PPase"/>
</dbReference>
<dbReference type="Gene3D" id="2.160.10.10">
    <property type="entry name" value="Hexapeptide repeat proteins"/>
    <property type="match status" value="1"/>
</dbReference>
<dbReference type="CDD" id="cd02508">
    <property type="entry name" value="ADP_Glucose_PP"/>
    <property type="match status" value="1"/>
</dbReference>
<dbReference type="InterPro" id="IPR005835">
    <property type="entry name" value="NTP_transferase_dom"/>
</dbReference>
<dbReference type="EMBL" id="SLVV01000021">
    <property type="protein sequence ID" value="TCN18092.1"/>
    <property type="molecule type" value="Genomic_DNA"/>
</dbReference>
<dbReference type="InterPro" id="IPR056818">
    <property type="entry name" value="GlmU/GlgC-like_hexapep"/>
</dbReference>
<dbReference type="PROSITE" id="PS00810">
    <property type="entry name" value="ADP_GLC_PYROPHOSPH_3"/>
    <property type="match status" value="1"/>
</dbReference>
<evidence type="ECO:0000256" key="3">
    <source>
        <dbReference type="ARBA" id="ARBA00022679"/>
    </source>
</evidence>
<dbReference type="NCBIfam" id="NF003670">
    <property type="entry name" value="PRK05293.1"/>
    <property type="match status" value="1"/>
</dbReference>
<evidence type="ECO:0000259" key="11">
    <source>
        <dbReference type="Pfam" id="PF24894"/>
    </source>
</evidence>
<dbReference type="HAMAP" id="MF_00624">
    <property type="entry name" value="GlgC"/>
    <property type="match status" value="1"/>
</dbReference>
<comment type="pathway">
    <text evidence="9">Glycan biosynthesis; glycogen biosynthesis.</text>
</comment>
<dbReference type="InterPro" id="IPR005836">
    <property type="entry name" value="ADP_Glu_pyroP_CS"/>
</dbReference>